<protein>
    <submittedName>
        <fullName evidence="1">Uncharacterized protein</fullName>
    </submittedName>
</protein>
<reference evidence="1 2" key="1">
    <citation type="journal article" date="2013" name="Curr. Biol.">
        <title>Shared signatures of parasitism and phylogenomics unite Cryptomycota and microsporidia.</title>
        <authorList>
            <person name="James T.Y."/>
            <person name="Pelin A."/>
            <person name="Bonen L."/>
            <person name="Ahrendt S."/>
            <person name="Sain D."/>
            <person name="Corradi N."/>
            <person name="Stajich J.E."/>
        </authorList>
    </citation>
    <scope>NUCLEOTIDE SEQUENCE [LARGE SCALE GENOMIC DNA]</scope>
    <source>
        <strain evidence="1 2">CSF55</strain>
    </source>
</reference>
<keyword evidence="2" id="KW-1185">Reference proteome</keyword>
<dbReference type="EMBL" id="KE561300">
    <property type="protein sequence ID" value="EPZ31163.1"/>
    <property type="molecule type" value="Genomic_DNA"/>
</dbReference>
<name>A0A075AN54_ROZAC</name>
<accession>A0A075AN54</accession>
<organism evidence="1 2">
    <name type="scientific">Rozella allomycis (strain CSF55)</name>
    <dbReference type="NCBI Taxonomy" id="988480"/>
    <lineage>
        <taxon>Eukaryota</taxon>
        <taxon>Fungi</taxon>
        <taxon>Fungi incertae sedis</taxon>
        <taxon>Cryptomycota</taxon>
        <taxon>Cryptomycota incertae sedis</taxon>
        <taxon>Rozella</taxon>
    </lineage>
</organism>
<proteinExistence type="predicted"/>
<dbReference type="AlphaFoldDB" id="A0A075AN54"/>
<dbReference type="Proteomes" id="UP000030755">
    <property type="component" value="Unassembled WGS sequence"/>
</dbReference>
<gene>
    <name evidence="1" type="ORF">O9G_001074</name>
</gene>
<sequence length="79" mass="9421">MSTPENYESQLYTAFRRTDCWENIQKYIDCMRNSNRAVRGWECTSLESEMIDCVADDSKNCLPWMKKEDMALPWTLIEK</sequence>
<evidence type="ECO:0000313" key="2">
    <source>
        <dbReference type="Proteomes" id="UP000030755"/>
    </source>
</evidence>
<evidence type="ECO:0000313" key="1">
    <source>
        <dbReference type="EMBL" id="EPZ31163.1"/>
    </source>
</evidence>
<dbReference type="HOGENOM" id="CLU_2607354_0_0_1"/>